<dbReference type="EMBL" id="CAJNDS010002523">
    <property type="protein sequence ID" value="CAE7510080.1"/>
    <property type="molecule type" value="Genomic_DNA"/>
</dbReference>
<sequence length="533" mass="58858">MMQYLKCMVLTCLTSYPFVAVFIHERLPSDYVACVDGAECVFIRYFGTHDLPATTLANVQLSAGNLTNPSIRLFHWLPLYVSVQNGRGLQAAAPDVSFFSSVPLLYAYLPAVFGSLMAKEEILPNNQNATKAYCEDPASRAAIEDHLKASASRNVSLACIAWWTLLKILHDWALLSEASEKITLRLGIASWVCQSVGCVSAFIWAAGASQVFISTSTERQAAGLACYYQLPTLNALVTVVPAGLLLYTTQSKLTSLMLAVFHGDYLYAVTYDVPFRVVRATAPTHPTGSLLTVGLHGDAGLPDAPPPQLSAKEKVELHRLLRTGRSCWVFAQHTLIATLTSGPLFRKLMSVAVKQDWSLHLLGAAKLATFFAALAPLGLCLRFSYSFSFWRHAIANGALCEILRDLSPLSDLFWYLLLWMCSIYSTIRVVPEFWHHGGDVFERSWMWSFQGVAAFVFLVLLLDFLGRAVRLLGGFHDTEWQLSAAAIQSVINTHPEWQLHRVAPRTGYDAVLSGDELTSSDEADEPKWIVCPA</sequence>
<keyword evidence="1" id="KW-1133">Transmembrane helix</keyword>
<dbReference type="OrthoDB" id="441306at2759"/>
<evidence type="ECO:0000313" key="2">
    <source>
        <dbReference type="EMBL" id="CAE7510080.1"/>
    </source>
</evidence>
<dbReference type="AlphaFoldDB" id="A0A812T092"/>
<accession>A0A812T092</accession>
<keyword evidence="3" id="KW-1185">Reference proteome</keyword>
<organism evidence="2 3">
    <name type="scientific">Symbiodinium natans</name>
    <dbReference type="NCBI Taxonomy" id="878477"/>
    <lineage>
        <taxon>Eukaryota</taxon>
        <taxon>Sar</taxon>
        <taxon>Alveolata</taxon>
        <taxon>Dinophyceae</taxon>
        <taxon>Suessiales</taxon>
        <taxon>Symbiodiniaceae</taxon>
        <taxon>Symbiodinium</taxon>
    </lineage>
</organism>
<name>A0A812T092_9DINO</name>
<feature type="transmembrane region" description="Helical" evidence="1">
    <location>
        <begin position="445"/>
        <end position="465"/>
    </location>
</feature>
<feature type="transmembrane region" description="Helical" evidence="1">
    <location>
        <begin position="412"/>
        <end position="430"/>
    </location>
</feature>
<evidence type="ECO:0000313" key="3">
    <source>
        <dbReference type="Proteomes" id="UP000604046"/>
    </source>
</evidence>
<feature type="transmembrane region" description="Helical" evidence="1">
    <location>
        <begin position="227"/>
        <end position="247"/>
    </location>
</feature>
<keyword evidence="1" id="KW-0472">Membrane</keyword>
<dbReference type="Proteomes" id="UP000604046">
    <property type="component" value="Unassembled WGS sequence"/>
</dbReference>
<reference evidence="2" key="1">
    <citation type="submission" date="2021-02" db="EMBL/GenBank/DDBJ databases">
        <authorList>
            <person name="Dougan E. K."/>
            <person name="Rhodes N."/>
            <person name="Thang M."/>
            <person name="Chan C."/>
        </authorList>
    </citation>
    <scope>NUCLEOTIDE SEQUENCE</scope>
</reference>
<keyword evidence="1" id="KW-0812">Transmembrane</keyword>
<comment type="caution">
    <text evidence="2">The sequence shown here is derived from an EMBL/GenBank/DDBJ whole genome shotgun (WGS) entry which is preliminary data.</text>
</comment>
<gene>
    <name evidence="2" type="primary">Myo9a</name>
    <name evidence="2" type="ORF">SNAT2548_LOCUS28561</name>
</gene>
<proteinExistence type="predicted"/>
<feature type="transmembrane region" description="Helical" evidence="1">
    <location>
        <begin position="186"/>
        <end position="207"/>
    </location>
</feature>
<protein>
    <submittedName>
        <fullName evidence="2">Myo9a protein</fullName>
    </submittedName>
</protein>
<evidence type="ECO:0000256" key="1">
    <source>
        <dbReference type="SAM" id="Phobius"/>
    </source>
</evidence>
<feature type="transmembrane region" description="Helical" evidence="1">
    <location>
        <begin position="357"/>
        <end position="381"/>
    </location>
</feature>